<comment type="caution">
    <text evidence="3">The sequence shown here is derived from an EMBL/GenBank/DDBJ whole genome shotgun (WGS) entry which is preliminary data.</text>
</comment>
<dbReference type="InterPro" id="IPR028098">
    <property type="entry name" value="Glyco_trans_4-like_N"/>
</dbReference>
<gene>
    <name evidence="3" type="ORF">BG55_18080</name>
</gene>
<dbReference type="RefSeq" id="WP_034939908.1">
    <property type="nucleotide sequence ID" value="NZ_JFHN01000063.1"/>
</dbReference>
<organism evidence="3 4">
    <name type="scientific">Erwinia mallotivora</name>
    <dbReference type="NCBI Taxonomy" id="69222"/>
    <lineage>
        <taxon>Bacteria</taxon>
        <taxon>Pseudomonadati</taxon>
        <taxon>Pseudomonadota</taxon>
        <taxon>Gammaproteobacteria</taxon>
        <taxon>Enterobacterales</taxon>
        <taxon>Erwiniaceae</taxon>
        <taxon>Erwinia</taxon>
    </lineage>
</organism>
<dbReference type="AlphaFoldDB" id="A0A014NKK4"/>
<dbReference type="Gene3D" id="3.40.50.2000">
    <property type="entry name" value="Glycogen Phosphorylase B"/>
    <property type="match status" value="2"/>
</dbReference>
<dbReference type="InterPro" id="IPR001296">
    <property type="entry name" value="Glyco_trans_1"/>
</dbReference>
<dbReference type="OrthoDB" id="4611853at2"/>
<dbReference type="STRING" id="69222.BG55_18080"/>
<dbReference type="PATRIC" id="fig|69222.5.peg.3685"/>
<dbReference type="CDD" id="cd03801">
    <property type="entry name" value="GT4_PimA-like"/>
    <property type="match status" value="1"/>
</dbReference>
<dbReference type="InterPro" id="IPR050194">
    <property type="entry name" value="Glycosyltransferase_grp1"/>
</dbReference>
<proteinExistence type="predicted"/>
<dbReference type="Proteomes" id="UP000019918">
    <property type="component" value="Unassembled WGS sequence"/>
</dbReference>
<dbReference type="GO" id="GO:0016757">
    <property type="term" value="F:glycosyltransferase activity"/>
    <property type="evidence" value="ECO:0007669"/>
    <property type="project" value="InterPro"/>
</dbReference>
<dbReference type="EMBL" id="JFHN01000063">
    <property type="protein sequence ID" value="EXU74295.1"/>
    <property type="molecule type" value="Genomic_DNA"/>
</dbReference>
<sequence length="407" mass="45114">MKVTPLRVGYVLKRYPRFSETFVVNEILAHERAGMQVDIFALGPVMETWFQADIGKVCSPLIRLRDKQRNVDAFWLLVSDALTSLTGFTEKLREEKNHDVHELAQGIELALLIQQRKITHLHAHFATQAATVARLAAKFSGISWTLTAHAKDIYFHYPQDIQLALKLRDARHVVTVSDYNLCWLCEQHGAARQKIRRIYNGLALAQFPWRSPYQRPPEIVAAGRLVAKKGFLLLVDALRLMKARGIAFHCTLIGDGPLREPLADSIARAGLESQVTLTGAISRDRVAEAIQGAAVVVAPCIVSEDGDRDGLPTILVEAMALGTPVISTRVAGIPELVCDRQTGLCVAPDNIDELAQAIACLLLDADIREKLSRQAREKIVREYDVDRNTAELRALFAQEPQASASHG</sequence>
<evidence type="ECO:0000313" key="3">
    <source>
        <dbReference type="EMBL" id="EXU74295.1"/>
    </source>
</evidence>
<evidence type="ECO:0000313" key="4">
    <source>
        <dbReference type="Proteomes" id="UP000019918"/>
    </source>
</evidence>
<dbReference type="SUPFAM" id="SSF53756">
    <property type="entry name" value="UDP-Glycosyltransferase/glycogen phosphorylase"/>
    <property type="match status" value="1"/>
</dbReference>
<name>A0A014NKK4_9GAMM</name>
<reference evidence="3 4" key="1">
    <citation type="submission" date="2014-02" db="EMBL/GenBank/DDBJ databases">
        <title>Draft genome of Erwinia mallotivora strain BT-MARDI, a papaya dieback pathogen.</title>
        <authorList>
            <person name="Redzuan R."/>
            <person name="Abu Bakar N."/>
            <person name="Badrun R."/>
            <person name="Mohd Raih M.F."/>
            <person name="Rozano L."/>
            <person name="Mat Amin N."/>
        </authorList>
    </citation>
    <scope>NUCLEOTIDE SEQUENCE [LARGE SCALE GENOMIC DNA]</scope>
    <source>
        <strain evidence="3 4">BT-MARDI</strain>
    </source>
</reference>
<evidence type="ECO:0000259" key="1">
    <source>
        <dbReference type="Pfam" id="PF00534"/>
    </source>
</evidence>
<dbReference type="Pfam" id="PF00534">
    <property type="entry name" value="Glycos_transf_1"/>
    <property type="match status" value="1"/>
</dbReference>
<accession>A0A014NKK4</accession>
<keyword evidence="4" id="KW-1185">Reference proteome</keyword>
<protein>
    <submittedName>
        <fullName evidence="3">Glycosyl transferase family 1</fullName>
    </submittedName>
</protein>
<feature type="domain" description="Glycosyl transferase family 1" evidence="1">
    <location>
        <begin position="214"/>
        <end position="377"/>
    </location>
</feature>
<dbReference type="PANTHER" id="PTHR45947:SF14">
    <property type="entry name" value="SLL1723 PROTEIN"/>
    <property type="match status" value="1"/>
</dbReference>
<dbReference type="Pfam" id="PF13439">
    <property type="entry name" value="Glyco_transf_4"/>
    <property type="match status" value="1"/>
</dbReference>
<feature type="domain" description="Glycosyltransferase subfamily 4-like N-terminal" evidence="2">
    <location>
        <begin position="102"/>
        <end position="204"/>
    </location>
</feature>
<evidence type="ECO:0000259" key="2">
    <source>
        <dbReference type="Pfam" id="PF13439"/>
    </source>
</evidence>
<keyword evidence="3" id="KW-0808">Transferase</keyword>
<dbReference type="PANTHER" id="PTHR45947">
    <property type="entry name" value="SULFOQUINOVOSYL TRANSFERASE SQD2"/>
    <property type="match status" value="1"/>
</dbReference>